<evidence type="ECO:0000259" key="7">
    <source>
        <dbReference type="Pfam" id="PF04024"/>
    </source>
</evidence>
<dbReference type="PANTHER" id="PTHR33885:SF3">
    <property type="entry name" value="PHAGE SHOCK PROTEIN C"/>
    <property type="match status" value="1"/>
</dbReference>
<evidence type="ECO:0000256" key="3">
    <source>
        <dbReference type="ARBA" id="ARBA00022692"/>
    </source>
</evidence>
<evidence type="ECO:0000313" key="8">
    <source>
        <dbReference type="EMBL" id="SPW34415.1"/>
    </source>
</evidence>
<accession>A0A8B4HAV4</accession>
<name>A0A8B4HAV4_9CORY</name>
<evidence type="ECO:0000256" key="1">
    <source>
        <dbReference type="ARBA" id="ARBA00004162"/>
    </source>
</evidence>
<proteinExistence type="predicted"/>
<dbReference type="InterPro" id="IPR052027">
    <property type="entry name" value="PspC"/>
</dbReference>
<dbReference type="EMBL" id="UARK01000036">
    <property type="protein sequence ID" value="SPW34415.1"/>
    <property type="molecule type" value="Genomic_DNA"/>
</dbReference>
<dbReference type="RefSeq" id="WP_005527045.1">
    <property type="nucleotide sequence ID" value="NZ_CAJPQJ010000001.1"/>
</dbReference>
<dbReference type="GO" id="GO:0005886">
    <property type="term" value="C:plasma membrane"/>
    <property type="evidence" value="ECO:0007669"/>
    <property type="project" value="UniProtKB-SubCell"/>
</dbReference>
<sequence>MTYPAPMLQRRLHRNTINKWVGGVFQGIADTYGWDVTLLRILFVGSSFLLPGPQWVLYVLAWIIMPPN</sequence>
<feature type="domain" description="Phage shock protein PspC N-terminal" evidence="7">
    <location>
        <begin position="10"/>
        <end position="67"/>
    </location>
</feature>
<protein>
    <submittedName>
        <fullName evidence="8">Phage shock protein C</fullName>
    </submittedName>
</protein>
<organism evidence="8 9">
    <name type="scientific">Corynebacterium matruchotii</name>
    <dbReference type="NCBI Taxonomy" id="43768"/>
    <lineage>
        <taxon>Bacteria</taxon>
        <taxon>Bacillati</taxon>
        <taxon>Actinomycetota</taxon>
        <taxon>Actinomycetes</taxon>
        <taxon>Mycobacteriales</taxon>
        <taxon>Corynebacteriaceae</taxon>
        <taxon>Corynebacterium</taxon>
    </lineage>
</organism>
<dbReference type="GeneID" id="84574993"/>
<keyword evidence="2" id="KW-1003">Cell membrane</keyword>
<evidence type="ECO:0000313" key="9">
    <source>
        <dbReference type="Proteomes" id="UP000249886"/>
    </source>
</evidence>
<dbReference type="Pfam" id="PF04024">
    <property type="entry name" value="PspC"/>
    <property type="match status" value="1"/>
</dbReference>
<evidence type="ECO:0000256" key="2">
    <source>
        <dbReference type="ARBA" id="ARBA00022475"/>
    </source>
</evidence>
<gene>
    <name evidence="8" type="ORF">NCTC10254_02573</name>
</gene>
<keyword evidence="3 6" id="KW-0812">Transmembrane</keyword>
<keyword evidence="5 6" id="KW-0472">Membrane</keyword>
<evidence type="ECO:0000256" key="5">
    <source>
        <dbReference type="ARBA" id="ARBA00023136"/>
    </source>
</evidence>
<reference evidence="8 9" key="1">
    <citation type="submission" date="2018-06" db="EMBL/GenBank/DDBJ databases">
        <authorList>
            <consortium name="Pathogen Informatics"/>
            <person name="Doyle S."/>
        </authorList>
    </citation>
    <scope>NUCLEOTIDE SEQUENCE [LARGE SCALE GENOMIC DNA]</scope>
    <source>
        <strain evidence="8 9">NCTC10254</strain>
    </source>
</reference>
<dbReference type="InterPro" id="IPR007168">
    <property type="entry name" value="Phageshock_PspC_N"/>
</dbReference>
<dbReference type="Proteomes" id="UP000249886">
    <property type="component" value="Unassembled WGS sequence"/>
</dbReference>
<dbReference type="AlphaFoldDB" id="A0A8B4HAV4"/>
<keyword evidence="4 6" id="KW-1133">Transmembrane helix</keyword>
<comment type="caution">
    <text evidence="8">The sequence shown here is derived from an EMBL/GenBank/DDBJ whole genome shotgun (WGS) entry which is preliminary data.</text>
</comment>
<feature type="transmembrane region" description="Helical" evidence="6">
    <location>
        <begin position="41"/>
        <end position="65"/>
    </location>
</feature>
<evidence type="ECO:0000256" key="4">
    <source>
        <dbReference type="ARBA" id="ARBA00022989"/>
    </source>
</evidence>
<evidence type="ECO:0000256" key="6">
    <source>
        <dbReference type="SAM" id="Phobius"/>
    </source>
</evidence>
<comment type="subcellular location">
    <subcellularLocation>
        <location evidence="1">Cell membrane</location>
        <topology evidence="1">Single-pass membrane protein</topology>
    </subcellularLocation>
</comment>
<dbReference type="PANTHER" id="PTHR33885">
    <property type="entry name" value="PHAGE SHOCK PROTEIN C"/>
    <property type="match status" value="1"/>
</dbReference>